<evidence type="ECO:0000313" key="6">
    <source>
        <dbReference type="Proteomes" id="UP000535838"/>
    </source>
</evidence>
<evidence type="ECO:0000313" key="5">
    <source>
        <dbReference type="EMBL" id="MBB6637754.1"/>
    </source>
</evidence>
<evidence type="ECO:0000256" key="3">
    <source>
        <dbReference type="ARBA" id="ARBA00023163"/>
    </source>
</evidence>
<dbReference type="Gene3D" id="1.10.10.10">
    <property type="entry name" value="Winged helix-like DNA-binding domain superfamily/Winged helix DNA-binding domain"/>
    <property type="match status" value="1"/>
</dbReference>
<dbReference type="PANTHER" id="PTHR38445:SF9">
    <property type="entry name" value="HTH-TYPE TRANSCRIPTIONAL REPRESSOR YTRA"/>
    <property type="match status" value="1"/>
</dbReference>
<proteinExistence type="predicted"/>
<keyword evidence="2" id="KW-0238">DNA-binding</keyword>
<evidence type="ECO:0000256" key="2">
    <source>
        <dbReference type="ARBA" id="ARBA00023125"/>
    </source>
</evidence>
<feature type="domain" description="HTH gntR-type" evidence="4">
    <location>
        <begin position="13"/>
        <end position="81"/>
    </location>
</feature>
<evidence type="ECO:0000259" key="4">
    <source>
        <dbReference type="PROSITE" id="PS50949"/>
    </source>
</evidence>
<keyword evidence="1" id="KW-0805">Transcription regulation</keyword>
<gene>
    <name evidence="5" type="ORF">H7B67_26820</name>
</gene>
<dbReference type="InterPro" id="IPR000524">
    <property type="entry name" value="Tscrpt_reg_HTH_GntR"/>
</dbReference>
<dbReference type="Pfam" id="PF00392">
    <property type="entry name" value="GntR"/>
    <property type="match status" value="1"/>
</dbReference>
<sequence>MLNIQELKLNNRDPVYLQVVKYVKRQILLRAVQSGDRMPSRREIASLLNINPNTAQKAFKAMEDEGFVHTSSTSGSVLYVDEAIYRRIEEELTRELVRSFVESAKESRMSLRNVVDLIQEYWD</sequence>
<dbReference type="InterPro" id="IPR036388">
    <property type="entry name" value="WH-like_DNA-bd_sf"/>
</dbReference>
<dbReference type="RefSeq" id="WP_185122957.1">
    <property type="nucleotide sequence ID" value="NZ_JACJVQ010000024.1"/>
</dbReference>
<dbReference type="AlphaFoldDB" id="A0A841T0R4"/>
<keyword evidence="3" id="KW-0804">Transcription</keyword>
<reference evidence="5 6" key="1">
    <citation type="submission" date="2020-08" db="EMBL/GenBank/DDBJ databases">
        <title>Cohnella phylogeny.</title>
        <authorList>
            <person name="Dunlap C."/>
        </authorList>
    </citation>
    <scope>NUCLEOTIDE SEQUENCE [LARGE SCALE GENOMIC DNA]</scope>
    <source>
        <strain evidence="5 6">DSM 25241</strain>
    </source>
</reference>
<dbReference type="SMART" id="SM00345">
    <property type="entry name" value="HTH_GNTR"/>
    <property type="match status" value="1"/>
</dbReference>
<dbReference type="InterPro" id="IPR036390">
    <property type="entry name" value="WH_DNA-bd_sf"/>
</dbReference>
<evidence type="ECO:0000256" key="1">
    <source>
        <dbReference type="ARBA" id="ARBA00023015"/>
    </source>
</evidence>
<accession>A0A841T0R4</accession>
<dbReference type="SUPFAM" id="SSF46785">
    <property type="entry name" value="Winged helix' DNA-binding domain"/>
    <property type="match status" value="1"/>
</dbReference>
<dbReference type="GO" id="GO:0003677">
    <property type="term" value="F:DNA binding"/>
    <property type="evidence" value="ECO:0007669"/>
    <property type="project" value="UniProtKB-KW"/>
</dbReference>
<dbReference type="Proteomes" id="UP000535838">
    <property type="component" value="Unassembled WGS sequence"/>
</dbReference>
<protein>
    <submittedName>
        <fullName evidence="5">GntR family transcriptional regulator</fullName>
    </submittedName>
</protein>
<comment type="caution">
    <text evidence="5">The sequence shown here is derived from an EMBL/GenBank/DDBJ whole genome shotgun (WGS) entry which is preliminary data.</text>
</comment>
<name>A0A841T0R4_9BACL</name>
<keyword evidence="6" id="KW-1185">Reference proteome</keyword>
<organism evidence="5 6">
    <name type="scientific">Cohnella thailandensis</name>
    <dbReference type="NCBI Taxonomy" id="557557"/>
    <lineage>
        <taxon>Bacteria</taxon>
        <taxon>Bacillati</taxon>
        <taxon>Bacillota</taxon>
        <taxon>Bacilli</taxon>
        <taxon>Bacillales</taxon>
        <taxon>Paenibacillaceae</taxon>
        <taxon>Cohnella</taxon>
    </lineage>
</organism>
<dbReference type="PANTHER" id="PTHR38445">
    <property type="entry name" value="HTH-TYPE TRANSCRIPTIONAL REPRESSOR YTRA"/>
    <property type="match status" value="1"/>
</dbReference>
<dbReference type="GO" id="GO:0003700">
    <property type="term" value="F:DNA-binding transcription factor activity"/>
    <property type="evidence" value="ECO:0007669"/>
    <property type="project" value="InterPro"/>
</dbReference>
<dbReference type="EMBL" id="JACJVQ010000024">
    <property type="protein sequence ID" value="MBB6637754.1"/>
    <property type="molecule type" value="Genomic_DNA"/>
</dbReference>
<dbReference type="PROSITE" id="PS50949">
    <property type="entry name" value="HTH_GNTR"/>
    <property type="match status" value="1"/>
</dbReference>